<accession>A0AAD7ZK61</accession>
<evidence type="ECO:0000313" key="1">
    <source>
        <dbReference type="EMBL" id="KAJ9581363.1"/>
    </source>
</evidence>
<reference evidence="1" key="1">
    <citation type="journal article" date="2023" name="IScience">
        <title>Live-bearing cockroach genome reveals convergent evolutionary mechanisms linked to viviparity in insects and beyond.</title>
        <authorList>
            <person name="Fouks B."/>
            <person name="Harrison M.C."/>
            <person name="Mikhailova A.A."/>
            <person name="Marchal E."/>
            <person name="English S."/>
            <person name="Carruthers M."/>
            <person name="Jennings E.C."/>
            <person name="Chiamaka E.L."/>
            <person name="Frigard R.A."/>
            <person name="Pippel M."/>
            <person name="Attardo G.M."/>
            <person name="Benoit J.B."/>
            <person name="Bornberg-Bauer E."/>
            <person name="Tobe S.S."/>
        </authorList>
    </citation>
    <scope>NUCLEOTIDE SEQUENCE</scope>
    <source>
        <strain evidence="1">Stay&amp;Tobe</strain>
    </source>
</reference>
<protein>
    <submittedName>
        <fullName evidence="1">Uncharacterized protein</fullName>
    </submittedName>
</protein>
<comment type="caution">
    <text evidence="1">The sequence shown here is derived from an EMBL/GenBank/DDBJ whole genome shotgun (WGS) entry which is preliminary data.</text>
</comment>
<name>A0AAD7ZK61_DIPPU</name>
<reference evidence="1" key="2">
    <citation type="submission" date="2023-05" db="EMBL/GenBank/DDBJ databases">
        <authorList>
            <person name="Fouks B."/>
        </authorList>
    </citation>
    <scope>NUCLEOTIDE SEQUENCE</scope>
    <source>
        <strain evidence="1">Stay&amp;Tobe</strain>
        <tissue evidence="1">Testes</tissue>
    </source>
</reference>
<sequence length="203" mass="23230">MQIGIQFIIFNKTCFSFLYRHNLYRVEVTGNNSAENVADMELGTPPRYGNFTHKKCDRAGCTHAMNTRNVIGHAVINLVMKYQKDPQHARNVIDITRSLQKNPHSFSKMLIHKNSINSSSSGPVFVLKIASDSLIHSPLVSKDFHINVIKQPVSQNTNNSKNDSQINSKQNEVVKIKIFKFYPSLRSDRIYRKWANSILKKLL</sequence>
<feature type="non-terminal residue" evidence="1">
    <location>
        <position position="203"/>
    </location>
</feature>
<evidence type="ECO:0000313" key="2">
    <source>
        <dbReference type="Proteomes" id="UP001233999"/>
    </source>
</evidence>
<proteinExistence type="predicted"/>
<dbReference type="EMBL" id="JASPKZ010007938">
    <property type="protein sequence ID" value="KAJ9581363.1"/>
    <property type="molecule type" value="Genomic_DNA"/>
</dbReference>
<organism evidence="1 2">
    <name type="scientific">Diploptera punctata</name>
    <name type="common">Pacific beetle cockroach</name>
    <dbReference type="NCBI Taxonomy" id="6984"/>
    <lineage>
        <taxon>Eukaryota</taxon>
        <taxon>Metazoa</taxon>
        <taxon>Ecdysozoa</taxon>
        <taxon>Arthropoda</taxon>
        <taxon>Hexapoda</taxon>
        <taxon>Insecta</taxon>
        <taxon>Pterygota</taxon>
        <taxon>Neoptera</taxon>
        <taxon>Polyneoptera</taxon>
        <taxon>Dictyoptera</taxon>
        <taxon>Blattodea</taxon>
        <taxon>Blaberoidea</taxon>
        <taxon>Blaberidae</taxon>
        <taxon>Diplopterinae</taxon>
        <taxon>Diploptera</taxon>
    </lineage>
</organism>
<gene>
    <name evidence="1" type="ORF">L9F63_023459</name>
</gene>
<keyword evidence="2" id="KW-1185">Reference proteome</keyword>
<dbReference type="AlphaFoldDB" id="A0AAD7ZK61"/>
<dbReference type="Proteomes" id="UP001233999">
    <property type="component" value="Unassembled WGS sequence"/>
</dbReference>